<gene>
    <name evidence="1" type="ordered locus">Sulku_1570</name>
</gene>
<dbReference type="eggNOG" id="ENOG50319ZU">
    <property type="taxonomic scope" value="Bacteria"/>
</dbReference>
<reference evidence="1 2" key="1">
    <citation type="journal article" date="2012" name="Stand. Genomic Sci.">
        <title>Complete genome sequence of the sulfur compounds oxidizing chemolithoautotroph Sulfuricurvum kujiense type strain (YK-1(T)).</title>
        <authorList>
            <person name="Han C."/>
            <person name="Kotsyurbenko O."/>
            <person name="Chertkov O."/>
            <person name="Held B."/>
            <person name="Lapidus A."/>
            <person name="Nolan M."/>
            <person name="Lucas S."/>
            <person name="Hammon N."/>
            <person name="Deshpande S."/>
            <person name="Cheng J.F."/>
            <person name="Tapia R."/>
            <person name="Goodwin L.A."/>
            <person name="Pitluck S."/>
            <person name="Liolios K."/>
            <person name="Pagani I."/>
            <person name="Ivanova N."/>
            <person name="Mavromatis K."/>
            <person name="Mikhailova N."/>
            <person name="Pati A."/>
            <person name="Chen A."/>
            <person name="Palaniappan K."/>
            <person name="Land M."/>
            <person name="Hauser L."/>
            <person name="Chang Y.J."/>
            <person name="Jeffries C.D."/>
            <person name="Brambilla E.M."/>
            <person name="Rohde M."/>
            <person name="Spring S."/>
            <person name="Sikorski J."/>
            <person name="Goker M."/>
            <person name="Woyke T."/>
            <person name="Bristow J."/>
            <person name="Eisen J.A."/>
            <person name="Markowitz V."/>
            <person name="Hugenholtz P."/>
            <person name="Kyrpides N.C."/>
            <person name="Klenk H.P."/>
            <person name="Detter J.C."/>
        </authorList>
    </citation>
    <scope>NUCLEOTIDE SEQUENCE [LARGE SCALE GENOMIC DNA]</scope>
    <source>
        <strain evidence="2">ATCC BAA-921 / DSM 16994 / JCM 11577 / YK-1</strain>
    </source>
</reference>
<dbReference type="AlphaFoldDB" id="E4U045"/>
<dbReference type="Proteomes" id="UP000008721">
    <property type="component" value="Chromosome"/>
</dbReference>
<evidence type="ECO:0000313" key="2">
    <source>
        <dbReference type="Proteomes" id="UP000008721"/>
    </source>
</evidence>
<protein>
    <submittedName>
        <fullName evidence="1">Uncharacterized protein</fullName>
    </submittedName>
</protein>
<dbReference type="STRING" id="709032.Sulku_1570"/>
<dbReference type="RefSeq" id="WP_013460428.1">
    <property type="nucleotide sequence ID" value="NC_014762.1"/>
</dbReference>
<name>E4U045_SULKY</name>
<sequence length="200" mass="23177">MSLKYAGPKPLISAHGISFDLNKEDKFVYLSIVAELIQALNHEYEGGKRYTYLASNKPMDTDRIIDLIRQNDPQLDQEIQDRQKIVEKEIEEELKHAHANKVLCEEEKEVLVKNIELMRNYLISRSINKTVYYSGITSLAHIIQKGHIDTIFAPMFPKFQHVFHSIQGALFKLHPAIDSNIDIYEEDGHLSIRLDILFRT</sequence>
<keyword evidence="2" id="KW-1185">Reference proteome</keyword>
<organism evidence="1 2">
    <name type="scientific">Sulfuricurvum kujiense (strain ATCC BAA-921 / DSM 16994 / JCM 11577 / YK-1)</name>
    <dbReference type="NCBI Taxonomy" id="709032"/>
    <lineage>
        <taxon>Bacteria</taxon>
        <taxon>Pseudomonadati</taxon>
        <taxon>Campylobacterota</taxon>
        <taxon>Epsilonproteobacteria</taxon>
        <taxon>Campylobacterales</taxon>
        <taxon>Sulfurimonadaceae</taxon>
        <taxon>Sulfuricurvum</taxon>
    </lineage>
</organism>
<dbReference type="EMBL" id="CP002355">
    <property type="protein sequence ID" value="ADR34231.1"/>
    <property type="molecule type" value="Genomic_DNA"/>
</dbReference>
<accession>E4U045</accession>
<proteinExistence type="predicted"/>
<dbReference type="OrthoDB" id="5347405at2"/>
<dbReference type="HOGENOM" id="CLU_1387788_0_0_7"/>
<dbReference type="KEGG" id="sku:Sulku_1570"/>
<evidence type="ECO:0000313" key="1">
    <source>
        <dbReference type="EMBL" id="ADR34231.1"/>
    </source>
</evidence>